<reference evidence="2 3" key="1">
    <citation type="submission" date="2019-01" db="EMBL/GenBank/DDBJ databases">
        <title>PMF-metabolizing Aryl O-demethylase.</title>
        <authorList>
            <person name="Kim M."/>
        </authorList>
    </citation>
    <scope>NUCLEOTIDE SEQUENCE [LARGE SCALE GENOMIC DNA]</scope>
    <source>
        <strain evidence="2 3">PMF1</strain>
    </source>
</reference>
<protein>
    <submittedName>
        <fullName evidence="2">Uncharacterized protein</fullName>
    </submittedName>
</protein>
<feature type="transmembrane region" description="Helical" evidence="1">
    <location>
        <begin position="181"/>
        <end position="203"/>
    </location>
</feature>
<dbReference type="KEGG" id="bpro:PMF13cell1_00865"/>
<dbReference type="RefSeq" id="WP_130179930.1">
    <property type="nucleotide sequence ID" value="NZ_CP035945.1"/>
</dbReference>
<dbReference type="Proteomes" id="UP000289794">
    <property type="component" value="Chromosome"/>
</dbReference>
<dbReference type="AlphaFoldDB" id="A0A4P6LSV9"/>
<keyword evidence="1" id="KW-0472">Membrane</keyword>
<proteinExistence type="predicted"/>
<accession>A0A4P6LSV9</accession>
<gene>
    <name evidence="2" type="ORF">PMF13cell1_00865</name>
</gene>
<keyword evidence="1" id="KW-1133">Transmembrane helix</keyword>
<keyword evidence="1" id="KW-0812">Transmembrane</keyword>
<feature type="transmembrane region" description="Helical" evidence="1">
    <location>
        <begin position="42"/>
        <end position="71"/>
    </location>
</feature>
<evidence type="ECO:0000313" key="2">
    <source>
        <dbReference type="EMBL" id="QBE95344.1"/>
    </source>
</evidence>
<feature type="transmembrane region" description="Helical" evidence="1">
    <location>
        <begin position="223"/>
        <end position="246"/>
    </location>
</feature>
<feature type="transmembrane region" description="Helical" evidence="1">
    <location>
        <begin position="153"/>
        <end position="174"/>
    </location>
</feature>
<dbReference type="EMBL" id="CP035945">
    <property type="protein sequence ID" value="QBE95344.1"/>
    <property type="molecule type" value="Genomic_DNA"/>
</dbReference>
<sequence length="255" mass="28975">MGIFRMDMKRAFLNKRFVLIVLAVAILWYGNSRRFFLEMDVLGIFFGTVGRSTVVYITMAVCNGFYGLSVCEDMQDHEIKNILCRVSLQKYVLSKVSVCVIGTIAVYCLGTFLYLAFELTQYPLVSDRGLAVENLKEITTFGFMLPEHTMGFIFLQTLVNGICCSCMAAASLALSAYIRDGFLVLCVPPVLFFILIFVSNYIIKFSADVESMFWVVNTSQPCTLFFLYIAIFALCFYIGSCILLYFGIRRYEYEA</sequence>
<evidence type="ECO:0000256" key="1">
    <source>
        <dbReference type="SAM" id="Phobius"/>
    </source>
</evidence>
<name>A0A4P6LSV9_9FIRM</name>
<organism evidence="2 3">
    <name type="scientific">Blautia producta</name>
    <dbReference type="NCBI Taxonomy" id="33035"/>
    <lineage>
        <taxon>Bacteria</taxon>
        <taxon>Bacillati</taxon>
        <taxon>Bacillota</taxon>
        <taxon>Clostridia</taxon>
        <taxon>Lachnospirales</taxon>
        <taxon>Lachnospiraceae</taxon>
        <taxon>Blautia</taxon>
    </lineage>
</organism>
<feature type="transmembrane region" description="Helical" evidence="1">
    <location>
        <begin position="92"/>
        <end position="117"/>
    </location>
</feature>
<evidence type="ECO:0000313" key="3">
    <source>
        <dbReference type="Proteomes" id="UP000289794"/>
    </source>
</evidence>